<feature type="compositionally biased region" description="Acidic residues" evidence="2">
    <location>
        <begin position="175"/>
        <end position="195"/>
    </location>
</feature>
<dbReference type="AlphaFoldDB" id="A0A6A6W0Q6"/>
<reference evidence="3" key="1">
    <citation type="journal article" date="2020" name="Stud. Mycol.">
        <title>101 Dothideomycetes genomes: a test case for predicting lifestyles and emergence of pathogens.</title>
        <authorList>
            <person name="Haridas S."/>
            <person name="Albert R."/>
            <person name="Binder M."/>
            <person name="Bloem J."/>
            <person name="Labutti K."/>
            <person name="Salamov A."/>
            <person name="Andreopoulos B."/>
            <person name="Baker S."/>
            <person name="Barry K."/>
            <person name="Bills G."/>
            <person name="Bluhm B."/>
            <person name="Cannon C."/>
            <person name="Castanera R."/>
            <person name="Culley D."/>
            <person name="Daum C."/>
            <person name="Ezra D."/>
            <person name="Gonzalez J."/>
            <person name="Henrissat B."/>
            <person name="Kuo A."/>
            <person name="Liang C."/>
            <person name="Lipzen A."/>
            <person name="Lutzoni F."/>
            <person name="Magnuson J."/>
            <person name="Mondo S."/>
            <person name="Nolan M."/>
            <person name="Ohm R."/>
            <person name="Pangilinan J."/>
            <person name="Park H.-J."/>
            <person name="Ramirez L."/>
            <person name="Alfaro M."/>
            <person name="Sun H."/>
            <person name="Tritt A."/>
            <person name="Yoshinaga Y."/>
            <person name="Zwiers L.-H."/>
            <person name="Turgeon B."/>
            <person name="Goodwin S."/>
            <person name="Spatafora J."/>
            <person name="Crous P."/>
            <person name="Grigoriev I."/>
        </authorList>
    </citation>
    <scope>NUCLEOTIDE SEQUENCE</scope>
    <source>
        <strain evidence="3">CBS 121739</strain>
    </source>
</reference>
<evidence type="ECO:0000313" key="3">
    <source>
        <dbReference type="EMBL" id="KAF2755157.1"/>
    </source>
</evidence>
<dbReference type="Proteomes" id="UP000799437">
    <property type="component" value="Unassembled WGS sequence"/>
</dbReference>
<accession>A0A6A6W0Q6</accession>
<organism evidence="3 4">
    <name type="scientific">Pseudovirgaria hyperparasitica</name>
    <dbReference type="NCBI Taxonomy" id="470096"/>
    <lineage>
        <taxon>Eukaryota</taxon>
        <taxon>Fungi</taxon>
        <taxon>Dikarya</taxon>
        <taxon>Ascomycota</taxon>
        <taxon>Pezizomycotina</taxon>
        <taxon>Dothideomycetes</taxon>
        <taxon>Dothideomycetes incertae sedis</taxon>
        <taxon>Acrospermales</taxon>
        <taxon>Acrospermaceae</taxon>
        <taxon>Pseudovirgaria</taxon>
    </lineage>
</organism>
<comment type="subcellular location">
    <subcellularLocation>
        <location evidence="1">Nucleus</location>
    </subcellularLocation>
</comment>
<sequence length="275" mass="30994">MPALNMEQQHAPDEVRVLEQLRAQLHTLCGASHTMIMKLQYGTDQDSLPPWPVVQSSINDIARNLQTIQTIMASSVRSKNADSNESKESNIDFLQSAHVHTLPNFPASAQRDLLYTMLRKKLDNPVEDWFSDITNTTNSVSDENLDNVQLRELWNWAPVKSNKIARTQLGLIGVDESEDEGETEDENGDEDEDHFEDSLEDGKVTEAKEDKMQGVQTEDRRGSDMLQEQQQRRASIAEHEPGIHARKMMDLIQILPFSLTGTLGSAPSMPTLSRK</sequence>
<name>A0A6A6W0Q6_9PEZI</name>
<comment type="similarity">
    <text evidence="1">Belongs to the Mediator complex subunit 8 family.</text>
</comment>
<dbReference type="Pfam" id="PF10232">
    <property type="entry name" value="Med8"/>
    <property type="match status" value="1"/>
</dbReference>
<gene>
    <name evidence="1" type="primary">MED8</name>
    <name evidence="3" type="ORF">EJ05DRAFT_503465</name>
</gene>
<proteinExistence type="inferred from homology"/>
<evidence type="ECO:0000313" key="4">
    <source>
        <dbReference type="Proteomes" id="UP000799437"/>
    </source>
</evidence>
<keyword evidence="1" id="KW-0805">Transcription regulation</keyword>
<keyword evidence="1" id="KW-0010">Activator</keyword>
<keyword evidence="1" id="KW-0539">Nucleus</keyword>
<keyword evidence="1" id="KW-0804">Transcription</keyword>
<evidence type="ECO:0000256" key="1">
    <source>
        <dbReference type="RuleBase" id="RU364144"/>
    </source>
</evidence>
<dbReference type="OrthoDB" id="5329317at2759"/>
<comment type="function">
    <text evidence="1">Component of the Mediator complex, a coactivator involved in the regulated transcription of nearly all RNA polymerase II-dependent genes. Mediator functions as a bridge to convey information from gene-specific regulatory proteins to the basal RNA polymerase II transcription machinery. Mediator is recruited to promoters by direct interactions with regulatory proteins and serves as a scaffold for the assembly of a functional preinitiation complex with RNA polymerase II and the general transcription factors.</text>
</comment>
<dbReference type="GO" id="GO:0006357">
    <property type="term" value="P:regulation of transcription by RNA polymerase II"/>
    <property type="evidence" value="ECO:0007669"/>
    <property type="project" value="InterPro"/>
</dbReference>
<keyword evidence="4" id="KW-1185">Reference proteome</keyword>
<evidence type="ECO:0000256" key="2">
    <source>
        <dbReference type="SAM" id="MobiDB-lite"/>
    </source>
</evidence>
<dbReference type="Gene3D" id="6.10.250.2610">
    <property type="match status" value="1"/>
</dbReference>
<feature type="region of interest" description="Disordered" evidence="2">
    <location>
        <begin position="171"/>
        <end position="242"/>
    </location>
</feature>
<dbReference type="GO" id="GO:0003712">
    <property type="term" value="F:transcription coregulator activity"/>
    <property type="evidence" value="ECO:0007669"/>
    <property type="project" value="InterPro"/>
</dbReference>
<comment type="subunit">
    <text evidence="1">Component of the Mediator complex.</text>
</comment>
<protein>
    <recommendedName>
        <fullName evidence="1">Mediator of RNA polymerase II transcription subunit 8</fullName>
    </recommendedName>
    <alternativeName>
        <fullName evidence="1">Mediator complex subunit 8</fullName>
    </alternativeName>
</protein>
<dbReference type="GO" id="GO:0016592">
    <property type="term" value="C:mediator complex"/>
    <property type="evidence" value="ECO:0007669"/>
    <property type="project" value="InterPro"/>
</dbReference>
<dbReference type="EMBL" id="ML996578">
    <property type="protein sequence ID" value="KAF2755157.1"/>
    <property type="molecule type" value="Genomic_DNA"/>
</dbReference>
<feature type="compositionally biased region" description="Basic and acidic residues" evidence="2">
    <location>
        <begin position="196"/>
        <end position="223"/>
    </location>
</feature>
<dbReference type="InterPro" id="IPR019364">
    <property type="entry name" value="Mediatior_Med8_fun/met"/>
</dbReference>